<evidence type="ECO:0000256" key="1">
    <source>
        <dbReference type="ARBA" id="ARBA00004123"/>
    </source>
</evidence>
<evidence type="ECO:0000256" key="3">
    <source>
        <dbReference type="ARBA" id="ARBA00009606"/>
    </source>
</evidence>
<dbReference type="GO" id="GO:0007076">
    <property type="term" value="P:mitotic chromosome condensation"/>
    <property type="evidence" value="ECO:0007669"/>
    <property type="project" value="InterPro"/>
</dbReference>
<evidence type="ECO:0000256" key="10">
    <source>
        <dbReference type="PIRNR" id="PIRNR017127"/>
    </source>
</evidence>
<dbReference type="GO" id="GO:0010032">
    <property type="term" value="P:meiotic chromosome condensation"/>
    <property type="evidence" value="ECO:0007669"/>
    <property type="project" value="TreeGrafter"/>
</dbReference>
<evidence type="ECO:0000256" key="11">
    <source>
        <dbReference type="SAM" id="MobiDB-lite"/>
    </source>
</evidence>
<evidence type="ECO:0000313" key="13">
    <source>
        <dbReference type="EMBL" id="JAC61978.1"/>
    </source>
</evidence>
<feature type="region of interest" description="Disordered" evidence="11">
    <location>
        <begin position="1019"/>
        <end position="1094"/>
    </location>
</feature>
<organism evidence="13">
    <name type="scientific">Tetraselmis sp. GSL018</name>
    <dbReference type="NCBI Taxonomy" id="582737"/>
    <lineage>
        <taxon>Eukaryota</taxon>
        <taxon>Viridiplantae</taxon>
        <taxon>Chlorophyta</taxon>
        <taxon>core chlorophytes</taxon>
        <taxon>Chlorodendrophyceae</taxon>
        <taxon>Chlorodendrales</taxon>
        <taxon>Chlorodendraceae</taxon>
        <taxon>Tetraselmis</taxon>
    </lineage>
</organism>
<dbReference type="Pfam" id="PF12717">
    <property type="entry name" value="Cnd1"/>
    <property type="match status" value="1"/>
</dbReference>
<dbReference type="Gene3D" id="1.25.10.10">
    <property type="entry name" value="Leucine-rich Repeat Variant"/>
    <property type="match status" value="2"/>
</dbReference>
<feature type="compositionally biased region" description="Acidic residues" evidence="11">
    <location>
        <begin position="1019"/>
        <end position="1033"/>
    </location>
</feature>
<dbReference type="GO" id="GO:0051301">
    <property type="term" value="P:cell division"/>
    <property type="evidence" value="ECO:0007669"/>
    <property type="project" value="UniProtKB-KW"/>
</dbReference>
<keyword evidence="6 10" id="KW-0498">Mitosis</keyword>
<keyword evidence="8" id="KW-0539">Nucleus</keyword>
<dbReference type="InterPro" id="IPR011989">
    <property type="entry name" value="ARM-like"/>
</dbReference>
<comment type="subcellular location">
    <subcellularLocation>
        <location evidence="2">Chromosome</location>
    </subcellularLocation>
    <subcellularLocation>
        <location evidence="1">Nucleus</location>
    </subcellularLocation>
</comment>
<dbReference type="GO" id="GO:0042393">
    <property type="term" value="F:histone binding"/>
    <property type="evidence" value="ECO:0007669"/>
    <property type="project" value="TreeGrafter"/>
</dbReference>
<gene>
    <name evidence="13" type="primary">CNAP1</name>
    <name evidence="13" type="ORF">TSPGSL018_24628</name>
</gene>
<feature type="compositionally biased region" description="Acidic residues" evidence="11">
    <location>
        <begin position="296"/>
        <end position="309"/>
    </location>
</feature>
<comment type="function">
    <text evidence="10">Regulatory subunit of the condensin complex, a complex required for conversion of interphase chromatin into mitotic-like condense chromosomes. The condensin complex probably introduces positive supercoils into relaxed DNA in the presence of type I topoisomerases and converts nicked DNA into positive knotted forms in the presence of type II topoisomerases.</text>
</comment>
<dbReference type="GO" id="GO:0005634">
    <property type="term" value="C:nucleus"/>
    <property type="evidence" value="ECO:0007669"/>
    <property type="project" value="UniProtKB-SubCell"/>
</dbReference>
<feature type="compositionally biased region" description="Low complexity" evidence="11">
    <location>
        <begin position="247"/>
        <end position="257"/>
    </location>
</feature>
<evidence type="ECO:0000256" key="7">
    <source>
        <dbReference type="ARBA" id="ARBA00023067"/>
    </source>
</evidence>
<evidence type="ECO:0000256" key="8">
    <source>
        <dbReference type="ARBA" id="ARBA00023242"/>
    </source>
</evidence>
<evidence type="ECO:0000256" key="9">
    <source>
        <dbReference type="ARBA" id="ARBA00023306"/>
    </source>
</evidence>
<evidence type="ECO:0000256" key="6">
    <source>
        <dbReference type="ARBA" id="ARBA00022776"/>
    </source>
</evidence>
<keyword evidence="5 10" id="KW-0132">Cell division</keyword>
<accession>A0A061QQI4</accession>
<keyword evidence="9 10" id="KW-0131">Cell cycle</keyword>
<keyword evidence="4" id="KW-0158">Chromosome</keyword>
<dbReference type="SUPFAM" id="SSF48371">
    <property type="entry name" value="ARM repeat"/>
    <property type="match status" value="1"/>
</dbReference>
<dbReference type="GO" id="GO:0000779">
    <property type="term" value="C:condensed chromosome, centromeric region"/>
    <property type="evidence" value="ECO:0007669"/>
    <property type="project" value="TreeGrafter"/>
</dbReference>
<proteinExistence type="inferred from homology"/>
<dbReference type="EMBL" id="GBEZ01025071">
    <property type="protein sequence ID" value="JAC61978.1"/>
    <property type="molecule type" value="Transcribed_RNA"/>
</dbReference>
<keyword evidence="7 10" id="KW-0226">DNA condensation</keyword>
<dbReference type="PIRSF" id="PIRSF017127">
    <property type="entry name" value="Condensin_D2"/>
    <property type="match status" value="1"/>
</dbReference>
<dbReference type="PANTHER" id="PTHR14222:SF2">
    <property type="entry name" value="CONDENSIN COMPLEX SUBUNIT 1"/>
    <property type="match status" value="1"/>
</dbReference>
<dbReference type="InterPro" id="IPR026971">
    <property type="entry name" value="CND1/NCAPD3"/>
</dbReference>
<comment type="similarity">
    <text evidence="3 10">Belongs to the CND1 (condensin subunit 1) family.</text>
</comment>
<evidence type="ECO:0000256" key="4">
    <source>
        <dbReference type="ARBA" id="ARBA00022454"/>
    </source>
</evidence>
<dbReference type="InterPro" id="IPR016024">
    <property type="entry name" value="ARM-type_fold"/>
</dbReference>
<sequence>MAAPLVQLLGEHEHLPAIFAEMARFAATNYGETRLASALLTEIAIVPPASYKAQQLTDSKGLRCAANFIEKLAEAMPSVAVAHASIFAPHLGGEAYTLRSAIMTMFGHCIHEGFGEHGDERSRAARVKSKQSLLDTLLQRTRDQNAFTRARTLQTWAFLAQRARIPMSHWLVVAQLAAGRLRDKASAVRKAAMQLLQAMLKYNPFGATLVSERYRATLRDAEARLAQEKSLQDEFQDCTGGEGSAGDAGIAASDMASETQNAEGEADAGCGGESSNGAQDVSGGRFSTEAVPSPGDAEEDHEVSPDDLEGGVGTLPSLIAHLKVAVGFIETIMGAIPAVNQLMSTGSVTDINEAINFITDVYEFKVDGSAAALRSVLPLVFSREESVRKSVVDATALIFLSGREAQESAETMLSLVQGATVGDLAALEEVLRLLLQDGGPMDDSIVWALWGLLSGDGELQASQSALAFAQGTSSSVERRRCAVQLLSMVAKHRPSAVAENLRTLLTVCFDSETPADVILVRCSADCIRSAGRHLYDDRSANSGDVLDAIRALTEIIISEDLPMEHWFSAAESAIGAIYAVHPEPEAMARAIITKLTELAAPQGAGIPDNEAGTESAGSGSVCAHEEQQQGFDHAISSYSDHGLAKLFFVVGQVALEQVIHLDWLAGSARRQVAEAAKASYGAQTSRKEKTQGDMSAELGVGTSLATEDAEIDAMKEAGEKELVCPSSLIGSYVPLLKAVCQSKRLSEGHHVLHSSAILSLAKLMVVSEQLCESNQRLLFSLLCTSTTEPSVRSNIVIACGDLFVRFPNAMEPWTSNLYQALSDSDAGVRKNAIMVITHLILNDMMKVKGHVAAVAVCLEDESKQIRELARLFFHELAGKSFKDSNPVFSLLPDILSNLSANPVVPESKFRKIMEHLFAFVSRDKHMDALVEKMCQRLNATAEPAIWRDIAFCLSKLSFTEKGLRILVDSFRLYRHTLQDAEVSGTIKNILANALKGGGSKKEEVRALLTDFETMFSEYTEECQEGPGAADEESSATGSKENDDTPNGSHIDDGDDAAGQSTVIGPQETECKPGAMMPLHDVEDSSKAGQTSGRDPCFGGLEDVACMNPLDGIPVGKAAEDLKSTDRGVLADLKNVVNH</sequence>
<dbReference type="GO" id="GO:0000796">
    <property type="term" value="C:condensin complex"/>
    <property type="evidence" value="ECO:0007669"/>
    <property type="project" value="TreeGrafter"/>
</dbReference>
<evidence type="ECO:0000256" key="5">
    <source>
        <dbReference type="ARBA" id="ARBA00022618"/>
    </source>
</evidence>
<evidence type="ECO:0000256" key="2">
    <source>
        <dbReference type="ARBA" id="ARBA00004286"/>
    </source>
</evidence>
<dbReference type="AlphaFoldDB" id="A0A061QQI4"/>
<protein>
    <recommendedName>
        <fullName evidence="10">Condensin-1 complex subunit CAP-D2</fullName>
    </recommendedName>
</protein>
<dbReference type="InterPro" id="IPR032682">
    <property type="entry name" value="Cnd1_C"/>
</dbReference>
<feature type="region of interest" description="Disordered" evidence="11">
    <location>
        <begin position="233"/>
        <end position="309"/>
    </location>
</feature>
<feature type="domain" description="Condensin complex subunit 1 C-terminal" evidence="12">
    <location>
        <begin position="791"/>
        <end position="954"/>
    </location>
</feature>
<reference evidence="13" key="1">
    <citation type="submission" date="2014-05" db="EMBL/GenBank/DDBJ databases">
        <title>The transcriptome of the halophilic microalga Tetraselmis sp. GSL018 isolated from the Great Salt Lake, Utah.</title>
        <authorList>
            <person name="Jinkerson R.E."/>
            <person name="D'Adamo S."/>
            <person name="Posewitz M.C."/>
        </authorList>
    </citation>
    <scope>NUCLEOTIDE SEQUENCE</scope>
    <source>
        <strain evidence="13">GSL018</strain>
    </source>
</reference>
<evidence type="ECO:0000259" key="12">
    <source>
        <dbReference type="Pfam" id="PF12717"/>
    </source>
</evidence>
<name>A0A061QQI4_9CHLO</name>
<dbReference type="InterPro" id="IPR007673">
    <property type="entry name" value="Condensin_cplx_su1"/>
</dbReference>
<dbReference type="PANTHER" id="PTHR14222">
    <property type="entry name" value="CONDENSIN"/>
    <property type="match status" value="1"/>
</dbReference>